<evidence type="ECO:0000256" key="7">
    <source>
        <dbReference type="ARBA" id="ARBA00023170"/>
    </source>
</evidence>
<dbReference type="Pfam" id="PF00105">
    <property type="entry name" value="zf-C4"/>
    <property type="match status" value="2"/>
</dbReference>
<keyword evidence="4" id="KW-0805">Transcription regulation</keyword>
<keyword evidence="6" id="KW-0804">Transcription</keyword>
<gene>
    <name evidence="11" type="ORF">CDAUBV1_LOCUS5037</name>
</gene>
<keyword evidence="2" id="KW-0863">Zinc-finger</keyword>
<protein>
    <recommendedName>
        <fullName evidence="10">Nuclear receptor domain-containing protein</fullName>
    </recommendedName>
</protein>
<dbReference type="SMART" id="SM00399">
    <property type="entry name" value="ZnF_C4"/>
    <property type="match status" value="1"/>
</dbReference>
<sequence>MDTSAAITVDRVNLNDDFHCMRQNLSPKSLVERRSSANFTDAPRKRNPSSVLSNATDEIYSSSSETGILSAECPQDSHSETQQSVPRGSSDSVTAPREINGKSLKRKSCHPSDEVTERSEVQQISSSNDRPGGKRTFGYPASTRILLDIPCRVCKDHSSGKHYGIYACDGSPVGNVNSPTLYGMSANSSPKRFALREQYISFRTRRRSIRRNRQYVCKNRASMEDKSGTGNCRIDKSHRNQCRACRLRRCLEVGMNRDAVQHERGPRNSTLRHQVAMYFQDKMKNSVTNHNGHDDLTQIAHPDSAVIPDIQLPPVSALPNSPHASCGRPTVPTFPLLSPLAVTTNSFPFLQSPPFSFSPNPSQASYGDYVKSMGYFFPQMTGVQDCVTSALARTASATDVISNLNHSSKPRLAGWGAPLLDLSLANERSSELPVRENPKPVLASSWMKAVEFAKLFLPDLFSFSQMCQQNDKLSKEMRPGLVHDVNTMSVHPSDHTRSKNPTAPTVSSLGTNQQLTVKTGSENPVNWNFGSNPLYNLYTQGFLQSARHPVAIHEPGSANKISTSLFPRNCEMVSKPEKSTRLSTSSFLNVSVDAEDMNRKLNSGTSVFALNLRTDQEKFPTVPKIPLLKPTCLGTYDQQTQHPPFGSLVHQLFRMITWAVQIRQDLQSSGNNGELRITPNQFSAFVADRWEVLLTLTALEGTFTTVRNMDSTGSGNAQFSWLIEMRRCWNRLLGLPDSSPHVFQTRTDLMMDQQFQPILFNLVNVNPEEHEFYWLKMFILFGRKNDLALNSSEVPHQVENSMKQLAFTVCEQRLQGATVRRDQLLMFLSTVQLTLERKDDHKSSWLENHLCTALRVSSTQLYSLVYWMVLAAIESTEQAEICPTRG</sequence>
<dbReference type="Proteomes" id="UP001497525">
    <property type="component" value="Unassembled WGS sequence"/>
</dbReference>
<dbReference type="GO" id="GO:0008270">
    <property type="term" value="F:zinc ion binding"/>
    <property type="evidence" value="ECO:0007669"/>
    <property type="project" value="UniProtKB-KW"/>
</dbReference>
<evidence type="ECO:0000313" key="11">
    <source>
        <dbReference type="EMBL" id="CAL5132194.1"/>
    </source>
</evidence>
<evidence type="ECO:0000313" key="12">
    <source>
        <dbReference type="Proteomes" id="UP001497525"/>
    </source>
</evidence>
<evidence type="ECO:0000256" key="6">
    <source>
        <dbReference type="ARBA" id="ARBA00023163"/>
    </source>
</evidence>
<accession>A0AAV2T844</accession>
<dbReference type="GO" id="GO:0043565">
    <property type="term" value="F:sequence-specific DNA binding"/>
    <property type="evidence" value="ECO:0007669"/>
    <property type="project" value="InterPro"/>
</dbReference>
<evidence type="ECO:0000256" key="5">
    <source>
        <dbReference type="ARBA" id="ARBA00023125"/>
    </source>
</evidence>
<comment type="caution">
    <text evidence="11">The sequence shown here is derived from an EMBL/GenBank/DDBJ whole genome shotgun (WGS) entry which is preliminary data.</text>
</comment>
<dbReference type="AlphaFoldDB" id="A0AAV2T844"/>
<keyword evidence="7" id="KW-0675">Receptor</keyword>
<feature type="region of interest" description="Disordered" evidence="9">
    <location>
        <begin position="31"/>
        <end position="137"/>
    </location>
</feature>
<evidence type="ECO:0000256" key="4">
    <source>
        <dbReference type="ARBA" id="ARBA00023015"/>
    </source>
</evidence>
<organism evidence="11 12">
    <name type="scientific">Calicophoron daubneyi</name>
    <name type="common">Rumen fluke</name>
    <name type="synonym">Paramphistomum daubneyi</name>
    <dbReference type="NCBI Taxonomy" id="300641"/>
    <lineage>
        <taxon>Eukaryota</taxon>
        <taxon>Metazoa</taxon>
        <taxon>Spiralia</taxon>
        <taxon>Lophotrochozoa</taxon>
        <taxon>Platyhelminthes</taxon>
        <taxon>Trematoda</taxon>
        <taxon>Digenea</taxon>
        <taxon>Plagiorchiida</taxon>
        <taxon>Pronocephalata</taxon>
        <taxon>Paramphistomoidea</taxon>
        <taxon>Paramphistomidae</taxon>
        <taxon>Calicophoron</taxon>
    </lineage>
</organism>
<keyword evidence="1" id="KW-0479">Metal-binding</keyword>
<dbReference type="InterPro" id="IPR050274">
    <property type="entry name" value="Nuclear_hormone_rcpt_NR2"/>
</dbReference>
<dbReference type="InterPro" id="IPR013088">
    <property type="entry name" value="Znf_NHR/GATA"/>
</dbReference>
<name>A0AAV2T844_CALDB</name>
<proteinExistence type="predicted"/>
<evidence type="ECO:0000256" key="3">
    <source>
        <dbReference type="ARBA" id="ARBA00022833"/>
    </source>
</evidence>
<feature type="compositionally biased region" description="Basic and acidic residues" evidence="9">
    <location>
        <begin position="110"/>
        <end position="120"/>
    </location>
</feature>
<dbReference type="GO" id="GO:0003700">
    <property type="term" value="F:DNA-binding transcription factor activity"/>
    <property type="evidence" value="ECO:0007669"/>
    <property type="project" value="InterPro"/>
</dbReference>
<evidence type="ECO:0000256" key="9">
    <source>
        <dbReference type="SAM" id="MobiDB-lite"/>
    </source>
</evidence>
<evidence type="ECO:0000256" key="1">
    <source>
        <dbReference type="ARBA" id="ARBA00022723"/>
    </source>
</evidence>
<reference evidence="11" key="1">
    <citation type="submission" date="2024-06" db="EMBL/GenBank/DDBJ databases">
        <authorList>
            <person name="Liu X."/>
            <person name="Lenzi L."/>
            <person name="Haldenby T S."/>
            <person name="Uol C."/>
        </authorList>
    </citation>
    <scope>NUCLEOTIDE SEQUENCE</scope>
</reference>
<dbReference type="EMBL" id="CAXLJL010000123">
    <property type="protein sequence ID" value="CAL5132194.1"/>
    <property type="molecule type" value="Genomic_DNA"/>
</dbReference>
<evidence type="ECO:0000256" key="8">
    <source>
        <dbReference type="ARBA" id="ARBA00023242"/>
    </source>
</evidence>
<dbReference type="InterPro" id="IPR001628">
    <property type="entry name" value="Znf_hrmn_rcpt"/>
</dbReference>
<dbReference type="PANTHER" id="PTHR24083">
    <property type="entry name" value="NUCLEAR HORMONE RECEPTOR"/>
    <property type="match status" value="1"/>
</dbReference>
<dbReference type="Gene3D" id="3.30.50.10">
    <property type="entry name" value="Erythroid Transcription Factor GATA-1, subunit A"/>
    <property type="match status" value="1"/>
</dbReference>
<keyword evidence="5" id="KW-0238">DNA-binding</keyword>
<feature type="compositionally biased region" description="Polar residues" evidence="9">
    <location>
        <begin position="48"/>
        <end position="67"/>
    </location>
</feature>
<dbReference type="PRINTS" id="PR00047">
    <property type="entry name" value="STROIDFINGER"/>
</dbReference>
<feature type="domain" description="Nuclear receptor" evidence="10">
    <location>
        <begin position="148"/>
        <end position="262"/>
    </location>
</feature>
<keyword evidence="8" id="KW-0539">Nucleus</keyword>
<keyword evidence="3" id="KW-0862">Zinc</keyword>
<feature type="compositionally biased region" description="Polar residues" evidence="9">
    <location>
        <begin position="80"/>
        <end position="93"/>
    </location>
</feature>
<feature type="compositionally biased region" description="Polar residues" evidence="9">
    <location>
        <begin position="499"/>
        <end position="512"/>
    </location>
</feature>
<dbReference type="SUPFAM" id="SSF57716">
    <property type="entry name" value="Glucocorticoid receptor-like (DNA-binding domain)"/>
    <property type="match status" value="1"/>
</dbReference>
<dbReference type="PROSITE" id="PS51030">
    <property type="entry name" value="NUCLEAR_REC_DBD_2"/>
    <property type="match status" value="1"/>
</dbReference>
<evidence type="ECO:0000256" key="2">
    <source>
        <dbReference type="ARBA" id="ARBA00022771"/>
    </source>
</evidence>
<evidence type="ECO:0000259" key="10">
    <source>
        <dbReference type="PROSITE" id="PS51030"/>
    </source>
</evidence>
<feature type="region of interest" description="Disordered" evidence="9">
    <location>
        <begin position="489"/>
        <end position="512"/>
    </location>
</feature>